<feature type="region of interest" description="Disordered" evidence="1">
    <location>
        <begin position="1083"/>
        <end position="1112"/>
    </location>
</feature>
<name>A0A4S4KCN8_9APHY</name>
<feature type="compositionally biased region" description="Low complexity" evidence="1">
    <location>
        <begin position="227"/>
        <end position="240"/>
    </location>
</feature>
<feature type="compositionally biased region" description="Low complexity" evidence="1">
    <location>
        <begin position="307"/>
        <end position="328"/>
    </location>
</feature>
<feature type="region of interest" description="Disordered" evidence="1">
    <location>
        <begin position="1012"/>
        <end position="1031"/>
    </location>
</feature>
<feature type="region of interest" description="Disordered" evidence="1">
    <location>
        <begin position="808"/>
        <end position="836"/>
    </location>
</feature>
<feature type="compositionally biased region" description="Low complexity" evidence="1">
    <location>
        <begin position="808"/>
        <end position="817"/>
    </location>
</feature>
<feature type="region of interest" description="Disordered" evidence="1">
    <location>
        <begin position="1868"/>
        <end position="1915"/>
    </location>
</feature>
<feature type="compositionally biased region" description="Polar residues" evidence="1">
    <location>
        <begin position="825"/>
        <end position="834"/>
    </location>
</feature>
<feature type="region of interest" description="Disordered" evidence="1">
    <location>
        <begin position="1774"/>
        <end position="1827"/>
    </location>
</feature>
<comment type="caution">
    <text evidence="2">The sequence shown here is derived from an EMBL/GenBank/DDBJ whole genome shotgun (WGS) entry which is preliminary data.</text>
</comment>
<evidence type="ECO:0000256" key="1">
    <source>
        <dbReference type="SAM" id="MobiDB-lite"/>
    </source>
</evidence>
<feature type="region of interest" description="Disordered" evidence="1">
    <location>
        <begin position="755"/>
        <end position="792"/>
    </location>
</feature>
<dbReference type="Proteomes" id="UP000309038">
    <property type="component" value="Unassembled WGS sequence"/>
</dbReference>
<keyword evidence="3" id="KW-1185">Reference proteome</keyword>
<evidence type="ECO:0000313" key="3">
    <source>
        <dbReference type="Proteomes" id="UP000309038"/>
    </source>
</evidence>
<feature type="compositionally biased region" description="Basic and acidic residues" evidence="1">
    <location>
        <begin position="180"/>
        <end position="204"/>
    </location>
</feature>
<feature type="region of interest" description="Disordered" evidence="1">
    <location>
        <begin position="175"/>
        <end position="240"/>
    </location>
</feature>
<protein>
    <submittedName>
        <fullName evidence="2">Uncharacterized protein</fullName>
    </submittedName>
</protein>
<gene>
    <name evidence="2" type="ORF">EW026_g6465</name>
</gene>
<sequence>MPTLSRTPPQPAIPSIRLISATPSFANSSHNMSSIAPFSSPLAPRPSPHKRIVPKKSKLGLLASKPKLTTVGKQSTTRAQHKLNSDFSDVVRRVGVPDQGSSAARGGFEIYVDHTEDAELGEIVVVKKKKSRMGLNGMKWGALGEVTNVPQQAKTPNVQNENLLKVKGDENQKWWSIGRGRKDVKENAKAGRDKSKETRSKTPEPAKSLSPNKDSRTRFNSLDSGVLLNSSPPRNSSLSSTATLLTVPAGPTEYLAPPPIPGTQANGASGSIAVRAMRSMRSLARMKSWANIGNANLDTKEDNTVDPTTNRTNTLTNTATNTATALTTKTKEGKKKKKPKKEKTLGRYSGSSFEAGALSPQSSPVLLRGAPLPEEPTTKKKYSGKLGLGLPSTLRLTALRNTSSVSLASATASTRGPPPSAMLTHDNRLSADSAHLTMGTNGRPSSTLSAASSGGSSSLRPPSTASGVSAFGGGRSARSSSSSVVSVRWDEEGLKDVRAMQRRERSEAAATTTTTRGQKEVAGRESRHSSEGRKRTPISEVFPEIQAGSRGASPKENPLVLLEEATEDGHEKPRNVMDISETPVKRARARPMSEQLLVKTRPKAMTDGSDGVLSLLDAATNDLASLISRLDLEATPGSNTNSPLGPLPSLRESPSFASLGQDSPLKPKNYTSTNSTHDRPLVPHSGELLLRDSMASISSLRPYAEAQAYAHAKAQAQLHSTAPSTRQQAMDPTQARMLIGQQIVPWSALDWTHASPKKPLPAPSSTTNTVRPTHKRTLTPAPALDPPPVFQPLRPAAVKGRIISPVVSMASTPPTSSSKKRTAAPNPSSHTFFGSSARPCKVGVAASELPTKEIDYDDDDDETAPPTPSPSSPVFKRTSRHARQTSKASSILSALCDTGTPIPPEAMKSLGLAGTMGGDDVSSLAVDVEDPDSDIPDELQVILSGQSSSDDDDEGRPAAASDDDTLSFPPEIPLPGVPLVQTSSADEEHATIPVFRAAVFDEDANEADLDELSSHCAGNGGGGVSSDEDTKKSFDFTGELQKLNESGGSDRLSFVEQLENAFRTPARVDLGFNIESDQVFLKPVVPPRSSPPTGTPPHSRRGPRAAEREPRRELVRLVVQPDLAALRRGRGVVPRLCRTVRHPRPSDGRMRRGLCMPYLGMRQHHSLSPGSVRSKASDGQLNTSFRFGGKPRRSVPESVLEEPEAGEEKERPLLTLSDIIPPFSHSRSQQSVSSVSLEGDSSVFKSIFAQAYEDDASVVDSIIAKASDMPPPPLGPAVPPRPRLDSDSSSKRQARGVVFDVSKASSHSRHVSEASFTGFDSFDEVRRGFEFGPNRPAFYPPPGATSNRGSHNRNASIFSIASVSSYGAVIHSGSIDPFGYGPASRLMSADEMSVAMSNTVDDTFSFLHRDPRRTRVDSDASSFYFRAGSSHPHRRSTGHRRNESNFSVVSNAPPVSLYNRSFGGHRRNDSSTSMSSVAQSYAVHGANGGRAAWARHRNDPSTDSVMSDFSMVAAAAAQLGRPGLGDKMFQMDYGMPLSAISGSPADSTSSDQFHQRTTYDSIMDDDQRSTMDDSLFEQTGYKTTVSLDNVFDFDASDPNQERYLRTRQFRPVSIISMASAHTAVREDDTMISMLGGGHVRRRSIDSLIGGSPCIRRRNTALQYLGRVLRFDEHDEDLGAHAEPDRLSKSMCLPISDSVVIVDPETSSIISDWDDEHGIVTLRKYCALRDEAHETVTESKRVWEDTPFSIFAVQSFDPPANRGGMQAMLEHSQKSYGPLPSELRPHRIRSRTSSRASPYPIRPQRSTISPEHSNSSSSSRPFASPDDLLPAPLRQISINPNIAVFSPPPSIEVKPFTPFNVELKTAPKKGKNQLGLPRQRVTSAARRTALGWSKRSVGKTSTSSDKENVDQNMVIT</sequence>
<feature type="compositionally biased region" description="Basic residues" evidence="1">
    <location>
        <begin position="332"/>
        <end position="341"/>
    </location>
</feature>
<feature type="compositionally biased region" description="Low complexity" evidence="1">
    <location>
        <begin position="1805"/>
        <end position="1824"/>
    </location>
</feature>
<feature type="region of interest" description="Disordered" evidence="1">
    <location>
        <begin position="29"/>
        <end position="52"/>
    </location>
</feature>
<feature type="compositionally biased region" description="Low complexity" evidence="1">
    <location>
        <begin position="476"/>
        <end position="487"/>
    </location>
</feature>
<feature type="region of interest" description="Disordered" evidence="1">
    <location>
        <begin position="851"/>
        <end position="896"/>
    </location>
</feature>
<dbReference type="EMBL" id="SGPJ01000355">
    <property type="protein sequence ID" value="THG95127.1"/>
    <property type="molecule type" value="Genomic_DNA"/>
</dbReference>
<reference evidence="2 3" key="1">
    <citation type="submission" date="2019-02" db="EMBL/GenBank/DDBJ databases">
        <title>Genome sequencing of the rare red list fungi Phlebia centrifuga.</title>
        <authorList>
            <person name="Buettner E."/>
            <person name="Kellner H."/>
        </authorList>
    </citation>
    <scope>NUCLEOTIDE SEQUENCE [LARGE SCALE GENOMIC DNA]</scope>
    <source>
        <strain evidence="2 3">DSM 108282</strain>
    </source>
</reference>
<feature type="region of interest" description="Disordered" evidence="1">
    <location>
        <begin position="945"/>
        <end position="972"/>
    </location>
</feature>
<feature type="region of interest" description="Disordered" evidence="1">
    <location>
        <begin position="434"/>
        <end position="590"/>
    </location>
</feature>
<feature type="compositionally biased region" description="Pro residues" evidence="1">
    <location>
        <begin position="1084"/>
        <end position="1095"/>
    </location>
</feature>
<feature type="region of interest" description="Disordered" evidence="1">
    <location>
        <begin position="1265"/>
        <end position="1294"/>
    </location>
</feature>
<feature type="compositionally biased region" description="Basic and acidic residues" evidence="1">
    <location>
        <begin position="517"/>
        <end position="534"/>
    </location>
</feature>
<feature type="region of interest" description="Disordered" evidence="1">
    <location>
        <begin position="1424"/>
        <end position="1447"/>
    </location>
</feature>
<evidence type="ECO:0000313" key="2">
    <source>
        <dbReference type="EMBL" id="THG95127.1"/>
    </source>
</evidence>
<feature type="compositionally biased region" description="Basic and acidic residues" evidence="1">
    <location>
        <begin position="488"/>
        <end position="507"/>
    </location>
</feature>
<feature type="region of interest" description="Disordered" evidence="1">
    <location>
        <begin position="300"/>
        <end position="388"/>
    </location>
</feature>
<organism evidence="2 3">
    <name type="scientific">Hermanssonia centrifuga</name>
    <dbReference type="NCBI Taxonomy" id="98765"/>
    <lineage>
        <taxon>Eukaryota</taxon>
        <taxon>Fungi</taxon>
        <taxon>Dikarya</taxon>
        <taxon>Basidiomycota</taxon>
        <taxon>Agaricomycotina</taxon>
        <taxon>Agaricomycetes</taxon>
        <taxon>Polyporales</taxon>
        <taxon>Meruliaceae</taxon>
        <taxon>Hermanssonia</taxon>
    </lineage>
</organism>
<proteinExistence type="predicted"/>
<feature type="non-terminal residue" evidence="2">
    <location>
        <position position="1915"/>
    </location>
</feature>
<feature type="compositionally biased region" description="Low complexity" evidence="1">
    <location>
        <begin position="442"/>
        <end position="469"/>
    </location>
</feature>
<feature type="compositionally biased region" description="Pro residues" evidence="1">
    <location>
        <begin position="1269"/>
        <end position="1281"/>
    </location>
</feature>
<feature type="region of interest" description="Disordered" evidence="1">
    <location>
        <begin position="633"/>
        <end position="682"/>
    </location>
</feature>
<accession>A0A4S4KCN8</accession>
<feature type="region of interest" description="Disordered" evidence="1">
    <location>
        <begin position="1166"/>
        <end position="1214"/>
    </location>
</feature>